<sequence length="140" mass="15739">MAMTNLTELHAGSVLFAGIANPYLSSRVGLHRVPAHLELPHMLTLGRIISTLHWHLRRGELEQTRFKKPELMLPLGFGVHSRRALPETRALCLEGPGSGHQHCHLLDSRSTEHDLCATETTLQPCGGRDERGEHCWPFKR</sequence>
<dbReference type="InParanoid" id="L9KN15"/>
<keyword evidence="2" id="KW-1185">Reference proteome</keyword>
<name>L9KN15_TUPCH</name>
<dbReference type="Proteomes" id="UP000011518">
    <property type="component" value="Unassembled WGS sequence"/>
</dbReference>
<evidence type="ECO:0000313" key="1">
    <source>
        <dbReference type="EMBL" id="ELW64345.1"/>
    </source>
</evidence>
<evidence type="ECO:0000313" key="2">
    <source>
        <dbReference type="Proteomes" id="UP000011518"/>
    </source>
</evidence>
<accession>L9KN15</accession>
<proteinExistence type="predicted"/>
<dbReference type="EMBL" id="KB320739">
    <property type="protein sequence ID" value="ELW64345.1"/>
    <property type="molecule type" value="Genomic_DNA"/>
</dbReference>
<gene>
    <name evidence="1" type="ORF">TREES_T100001554</name>
</gene>
<protein>
    <submittedName>
        <fullName evidence="1">Uncharacterized protein</fullName>
    </submittedName>
</protein>
<organism evidence="1 2">
    <name type="scientific">Tupaia chinensis</name>
    <name type="common">Chinese tree shrew</name>
    <name type="synonym">Tupaia belangeri chinensis</name>
    <dbReference type="NCBI Taxonomy" id="246437"/>
    <lineage>
        <taxon>Eukaryota</taxon>
        <taxon>Metazoa</taxon>
        <taxon>Chordata</taxon>
        <taxon>Craniata</taxon>
        <taxon>Vertebrata</taxon>
        <taxon>Euteleostomi</taxon>
        <taxon>Mammalia</taxon>
        <taxon>Eutheria</taxon>
        <taxon>Euarchontoglires</taxon>
        <taxon>Scandentia</taxon>
        <taxon>Tupaiidae</taxon>
        <taxon>Tupaia</taxon>
    </lineage>
</organism>
<reference evidence="2" key="2">
    <citation type="journal article" date="2013" name="Nat. Commun.">
        <title>Genome of the Chinese tree shrew.</title>
        <authorList>
            <person name="Fan Y."/>
            <person name="Huang Z.Y."/>
            <person name="Cao C.C."/>
            <person name="Chen C.S."/>
            <person name="Chen Y.X."/>
            <person name="Fan D.D."/>
            <person name="He J."/>
            <person name="Hou H.L."/>
            <person name="Hu L."/>
            <person name="Hu X.T."/>
            <person name="Jiang X.T."/>
            <person name="Lai R."/>
            <person name="Lang Y.S."/>
            <person name="Liang B."/>
            <person name="Liao S.G."/>
            <person name="Mu D."/>
            <person name="Ma Y.Y."/>
            <person name="Niu Y.Y."/>
            <person name="Sun X.Q."/>
            <person name="Xia J.Q."/>
            <person name="Xiao J."/>
            <person name="Xiong Z.Q."/>
            <person name="Xu L."/>
            <person name="Yang L."/>
            <person name="Zhang Y."/>
            <person name="Zhao W."/>
            <person name="Zhao X.D."/>
            <person name="Zheng Y.T."/>
            <person name="Zhou J.M."/>
            <person name="Zhu Y.B."/>
            <person name="Zhang G.J."/>
            <person name="Wang J."/>
            <person name="Yao Y.G."/>
        </authorList>
    </citation>
    <scope>NUCLEOTIDE SEQUENCE [LARGE SCALE GENOMIC DNA]</scope>
</reference>
<dbReference type="AlphaFoldDB" id="L9KN15"/>
<reference evidence="2" key="1">
    <citation type="submission" date="2012-07" db="EMBL/GenBank/DDBJ databases">
        <title>Genome of the Chinese tree shrew, a rising model animal genetically related to primates.</title>
        <authorList>
            <person name="Zhang G."/>
            <person name="Fan Y."/>
            <person name="Yao Y."/>
            <person name="Huang Z."/>
        </authorList>
    </citation>
    <scope>NUCLEOTIDE SEQUENCE [LARGE SCALE GENOMIC DNA]</scope>
</reference>